<feature type="binding site" evidence="7">
    <location>
        <position position="190"/>
    </location>
    <ligand>
        <name>Mg(2+)</name>
        <dbReference type="ChEBI" id="CHEBI:18420"/>
    </ligand>
</feature>
<dbReference type="UniPathway" id="UPA00223">
    <property type="reaction ID" value="UER00999"/>
</dbReference>
<proteinExistence type="inferred from homology"/>
<comment type="caution">
    <text evidence="7">Lacks conserved residue(s) required for the propagation of feature annotation.</text>
</comment>
<feature type="binding site" evidence="7">
    <location>
        <position position="45"/>
    </location>
    <ligand>
        <name>ATP</name>
        <dbReference type="ChEBI" id="CHEBI:30616"/>
    </ligand>
</feature>
<evidence type="ECO:0000259" key="9">
    <source>
        <dbReference type="PROSITE" id="PS50975"/>
    </source>
</evidence>
<feature type="binding site" evidence="7">
    <location>
        <position position="255"/>
    </location>
    <ligand>
        <name>substrate</name>
        <note>ligand shared with subunit alpha</note>
    </ligand>
</feature>
<dbReference type="SUPFAM" id="SSF52210">
    <property type="entry name" value="Succinyl-CoA synthetase domains"/>
    <property type="match status" value="1"/>
</dbReference>
<dbReference type="PROSITE" id="PS50975">
    <property type="entry name" value="ATP_GRASP"/>
    <property type="match status" value="1"/>
</dbReference>
<comment type="catalytic activity">
    <reaction evidence="7">
        <text>GTP + succinate + CoA = succinyl-CoA + GDP + phosphate</text>
        <dbReference type="Rhea" id="RHEA:22120"/>
        <dbReference type="ChEBI" id="CHEBI:30031"/>
        <dbReference type="ChEBI" id="CHEBI:37565"/>
        <dbReference type="ChEBI" id="CHEBI:43474"/>
        <dbReference type="ChEBI" id="CHEBI:57287"/>
        <dbReference type="ChEBI" id="CHEBI:57292"/>
        <dbReference type="ChEBI" id="CHEBI:58189"/>
    </reaction>
</comment>
<dbReference type="GO" id="GO:0005524">
    <property type="term" value="F:ATP binding"/>
    <property type="evidence" value="ECO:0007669"/>
    <property type="project" value="UniProtKB-UniRule"/>
</dbReference>
<evidence type="ECO:0000256" key="4">
    <source>
        <dbReference type="ARBA" id="ARBA00022723"/>
    </source>
</evidence>
<dbReference type="GO" id="GO:0005829">
    <property type="term" value="C:cytosol"/>
    <property type="evidence" value="ECO:0007669"/>
    <property type="project" value="TreeGrafter"/>
</dbReference>
<dbReference type="PANTHER" id="PTHR11815:SF10">
    <property type="entry name" value="SUCCINATE--COA LIGASE [GDP-FORMING] SUBUNIT BETA, MITOCHONDRIAL"/>
    <property type="match status" value="1"/>
</dbReference>
<evidence type="ECO:0000256" key="3">
    <source>
        <dbReference type="ARBA" id="ARBA00022598"/>
    </source>
</evidence>
<dbReference type="HAMAP" id="MF_00558">
    <property type="entry name" value="Succ_CoA_beta"/>
    <property type="match status" value="1"/>
</dbReference>
<dbReference type="Pfam" id="PF08442">
    <property type="entry name" value="ATP-grasp_2"/>
    <property type="match status" value="1"/>
</dbReference>
<comment type="cofactor">
    <cofactor evidence="7">
        <name>Mg(2+)</name>
        <dbReference type="ChEBI" id="CHEBI:18420"/>
    </cofactor>
    <text evidence="7">Binds 1 Mg(2+) ion per subunit.</text>
</comment>
<feature type="binding site" evidence="7">
    <location>
        <position position="94"/>
    </location>
    <ligand>
        <name>ATP</name>
        <dbReference type="ChEBI" id="CHEBI:30616"/>
    </ligand>
</feature>
<dbReference type="InterPro" id="IPR011761">
    <property type="entry name" value="ATP-grasp"/>
</dbReference>
<dbReference type="EC" id="6.2.1.5" evidence="7"/>
<evidence type="ECO:0000256" key="5">
    <source>
        <dbReference type="ARBA" id="ARBA00022741"/>
    </source>
</evidence>
<keyword evidence="2 7" id="KW-0816">Tricarboxylic acid cycle</keyword>
<dbReference type="Gene3D" id="3.40.50.261">
    <property type="entry name" value="Succinyl-CoA synthetase domains"/>
    <property type="match status" value="1"/>
</dbReference>
<dbReference type="InterPro" id="IPR005809">
    <property type="entry name" value="Succ_CoA_ligase-like_bsu"/>
</dbReference>
<keyword evidence="3 7" id="KW-0436">Ligase</keyword>
<comment type="function">
    <text evidence="7">Succinyl-CoA synthetase functions in the citric acid cycle (TCA), coupling the hydrolysis of succinyl-CoA to the synthesis of either ATP or GTP and thus represents the only step of substrate-level phosphorylation in the TCA. The beta subunit provides nucleotide specificity of the enzyme and binds the substrate succinate, while the binding sites for coenzyme A and phosphate are found in the alpha subunit.</text>
</comment>
<feature type="binding site" evidence="7">
    <location>
        <position position="204"/>
    </location>
    <ligand>
        <name>Mg(2+)</name>
        <dbReference type="ChEBI" id="CHEBI:18420"/>
    </ligand>
</feature>
<evidence type="ECO:0000256" key="8">
    <source>
        <dbReference type="PROSITE-ProRule" id="PRU00409"/>
    </source>
</evidence>
<evidence type="ECO:0000256" key="7">
    <source>
        <dbReference type="HAMAP-Rule" id="MF_00558"/>
    </source>
</evidence>
<keyword evidence="5 7" id="KW-0547">Nucleotide-binding</keyword>
<dbReference type="FunFam" id="3.30.470.20:FF:000002">
    <property type="entry name" value="Succinate--CoA ligase [ADP-forming] subunit beta"/>
    <property type="match status" value="1"/>
</dbReference>
<dbReference type="EMBL" id="VBOU01000078">
    <property type="protein sequence ID" value="TMQ54001.1"/>
    <property type="molecule type" value="Genomic_DNA"/>
</dbReference>
<evidence type="ECO:0000256" key="2">
    <source>
        <dbReference type="ARBA" id="ARBA00022532"/>
    </source>
</evidence>
<name>A0A538SRK8_UNCEI</name>
<feature type="binding site" evidence="7">
    <location>
        <position position="99"/>
    </location>
    <ligand>
        <name>ATP</name>
        <dbReference type="ChEBI" id="CHEBI:30616"/>
    </ligand>
</feature>
<dbReference type="NCBIfam" id="TIGR01016">
    <property type="entry name" value="sucCoAbeta"/>
    <property type="match status" value="1"/>
</dbReference>
<gene>
    <name evidence="7 10" type="primary">sucC</name>
    <name evidence="10" type="ORF">E6K74_07705</name>
</gene>
<comment type="catalytic activity">
    <reaction evidence="7">
        <text>succinate + ATP + CoA = succinyl-CoA + ADP + phosphate</text>
        <dbReference type="Rhea" id="RHEA:17661"/>
        <dbReference type="ChEBI" id="CHEBI:30031"/>
        <dbReference type="ChEBI" id="CHEBI:30616"/>
        <dbReference type="ChEBI" id="CHEBI:43474"/>
        <dbReference type="ChEBI" id="CHEBI:57287"/>
        <dbReference type="ChEBI" id="CHEBI:57292"/>
        <dbReference type="ChEBI" id="CHEBI:456216"/>
        <dbReference type="EC" id="6.2.1.5"/>
    </reaction>
</comment>
<dbReference type="PIRSF" id="PIRSF001554">
    <property type="entry name" value="SucCS_beta"/>
    <property type="match status" value="1"/>
</dbReference>
<dbReference type="Proteomes" id="UP000319829">
    <property type="component" value="Unassembled WGS sequence"/>
</dbReference>
<dbReference type="InterPro" id="IPR017866">
    <property type="entry name" value="Succ-CoA_synthase_bsu_CS"/>
</dbReference>
<keyword evidence="4 7" id="KW-0479">Metal-binding</keyword>
<evidence type="ECO:0000313" key="10">
    <source>
        <dbReference type="EMBL" id="TMQ54001.1"/>
    </source>
</evidence>
<dbReference type="AlphaFoldDB" id="A0A538SRK8"/>
<comment type="pathway">
    <text evidence="7">Carbohydrate metabolism; tricarboxylic acid cycle; succinate from succinyl-CoA (ligase route): step 1/1.</text>
</comment>
<feature type="binding site" evidence="7">
    <location>
        <begin position="52"/>
        <end position="54"/>
    </location>
    <ligand>
        <name>ATP</name>
        <dbReference type="ChEBI" id="CHEBI:30616"/>
    </ligand>
</feature>
<dbReference type="PROSITE" id="PS01217">
    <property type="entry name" value="SUCCINYL_COA_LIG_3"/>
    <property type="match status" value="1"/>
</dbReference>
<dbReference type="GO" id="GO:0006099">
    <property type="term" value="P:tricarboxylic acid cycle"/>
    <property type="evidence" value="ECO:0007669"/>
    <property type="project" value="UniProtKB-UniRule"/>
</dbReference>
<dbReference type="InterPro" id="IPR016102">
    <property type="entry name" value="Succinyl-CoA_synth-like"/>
</dbReference>
<feature type="binding site" evidence="7">
    <location>
        <begin position="312"/>
        <end position="314"/>
    </location>
    <ligand>
        <name>substrate</name>
        <note>ligand shared with subunit alpha</note>
    </ligand>
</feature>
<evidence type="ECO:0000256" key="6">
    <source>
        <dbReference type="ARBA" id="ARBA00022842"/>
    </source>
</evidence>
<dbReference type="InterPro" id="IPR013650">
    <property type="entry name" value="ATP-grasp_succ-CoA_synth-type"/>
</dbReference>
<accession>A0A538SRK8</accession>
<dbReference type="Pfam" id="PF00549">
    <property type="entry name" value="Ligase_CoA"/>
    <property type="match status" value="1"/>
</dbReference>
<dbReference type="GO" id="GO:0006104">
    <property type="term" value="P:succinyl-CoA metabolic process"/>
    <property type="evidence" value="ECO:0007669"/>
    <property type="project" value="TreeGrafter"/>
</dbReference>
<dbReference type="GO" id="GO:0000287">
    <property type="term" value="F:magnesium ion binding"/>
    <property type="evidence" value="ECO:0007669"/>
    <property type="project" value="UniProtKB-UniRule"/>
</dbReference>
<reference evidence="10 11" key="1">
    <citation type="journal article" date="2019" name="Nat. Microbiol.">
        <title>Mediterranean grassland soil C-N compound turnover is dependent on rainfall and depth, and is mediated by genomically divergent microorganisms.</title>
        <authorList>
            <person name="Diamond S."/>
            <person name="Andeer P.F."/>
            <person name="Li Z."/>
            <person name="Crits-Christoph A."/>
            <person name="Burstein D."/>
            <person name="Anantharaman K."/>
            <person name="Lane K.R."/>
            <person name="Thomas B.C."/>
            <person name="Pan C."/>
            <person name="Northen T.R."/>
            <person name="Banfield J.F."/>
        </authorList>
    </citation>
    <scope>NUCLEOTIDE SEQUENCE [LARGE SCALE GENOMIC DNA]</scope>
    <source>
        <strain evidence="10">WS_4</strain>
    </source>
</reference>
<dbReference type="GO" id="GO:0004775">
    <property type="term" value="F:succinate-CoA ligase (ADP-forming) activity"/>
    <property type="evidence" value="ECO:0007669"/>
    <property type="project" value="UniProtKB-UniRule"/>
</dbReference>
<comment type="similarity">
    <text evidence="1 7">Belongs to the succinate/malate CoA ligase beta subunit family.</text>
</comment>
<dbReference type="InterPro" id="IPR005811">
    <property type="entry name" value="SUCC_ACL_C"/>
</dbReference>
<keyword evidence="6 7" id="KW-0460">Magnesium</keyword>
<keyword evidence="7 8" id="KW-0067">ATP-binding</keyword>
<dbReference type="InterPro" id="IPR013815">
    <property type="entry name" value="ATP_grasp_subdomain_1"/>
</dbReference>
<dbReference type="Gene3D" id="3.30.470.20">
    <property type="entry name" value="ATP-grasp fold, B domain"/>
    <property type="match status" value="1"/>
</dbReference>
<dbReference type="NCBIfam" id="NF001913">
    <property type="entry name" value="PRK00696.1"/>
    <property type="match status" value="1"/>
</dbReference>
<organism evidence="10 11">
    <name type="scientific">Eiseniibacteriota bacterium</name>
    <dbReference type="NCBI Taxonomy" id="2212470"/>
    <lineage>
        <taxon>Bacteria</taxon>
        <taxon>Candidatus Eiseniibacteriota</taxon>
    </lineage>
</organism>
<sequence length="378" mass="40581">MNLHEYQSKELFRAAGIPVPPGEVASRVEDALQAAERFGYPVVVKAQVLIGGRGKAGGIKVVRGGEDLSREAGRILGMELRGLKVSRVLITPSADIAREYYAGIVLDRRNEAPLLMVSPAGGIDIEEVARATPEKILRIPIDARGLPTYRARAAARFLDKDPAVQKRIAPILIRLVHAYHVQDATLAEINPLVVTKTGEVLALDAKIVIDDSALDRHPDLAAMRDLSAEDPGEIEARARGLSYVKLDGTIGCVVNGAGLAMATMDLIQFHGGKPANFLDIGGSSNPDKVEAAMHILTGDSRVRAVLFNIFGGITRCDDVARGLLLALDRLKVRIPIVIRLTGTNEREAREILGERGLIALSDMDEAVRAVIARAAEAA</sequence>
<dbReference type="FunFam" id="3.40.50.261:FF:000001">
    <property type="entry name" value="Succinate--CoA ligase [ADP-forming] subunit beta"/>
    <property type="match status" value="1"/>
</dbReference>
<dbReference type="GO" id="GO:0004776">
    <property type="term" value="F:succinate-CoA ligase (GDP-forming) activity"/>
    <property type="evidence" value="ECO:0007669"/>
    <property type="project" value="RHEA"/>
</dbReference>
<protein>
    <recommendedName>
        <fullName evidence="7">Succinate--CoA ligase [ADP-forming] subunit beta</fullName>
        <ecNumber evidence="7">6.2.1.5</ecNumber>
    </recommendedName>
    <alternativeName>
        <fullName evidence="7">Succinyl-CoA synthetase subunit beta</fullName>
        <shortName evidence="7">SCS-beta</shortName>
    </alternativeName>
</protein>
<dbReference type="Gene3D" id="3.30.1490.20">
    <property type="entry name" value="ATP-grasp fold, A domain"/>
    <property type="match status" value="1"/>
</dbReference>
<dbReference type="SUPFAM" id="SSF56059">
    <property type="entry name" value="Glutathione synthetase ATP-binding domain-like"/>
    <property type="match status" value="1"/>
</dbReference>
<dbReference type="GO" id="GO:0042709">
    <property type="term" value="C:succinate-CoA ligase complex"/>
    <property type="evidence" value="ECO:0007669"/>
    <property type="project" value="TreeGrafter"/>
</dbReference>
<dbReference type="PANTHER" id="PTHR11815">
    <property type="entry name" value="SUCCINYL-COA SYNTHETASE BETA CHAIN"/>
    <property type="match status" value="1"/>
</dbReference>
<feature type="domain" description="ATP-grasp" evidence="9">
    <location>
        <begin position="9"/>
        <end position="235"/>
    </location>
</feature>
<comment type="subunit">
    <text evidence="7">Heterotetramer of two alpha and two beta subunits.</text>
</comment>
<comment type="caution">
    <text evidence="10">The sequence shown here is derived from an EMBL/GenBank/DDBJ whole genome shotgun (WGS) entry which is preliminary data.</text>
</comment>
<evidence type="ECO:0000256" key="1">
    <source>
        <dbReference type="ARBA" id="ARBA00009182"/>
    </source>
</evidence>
<evidence type="ECO:0000313" key="11">
    <source>
        <dbReference type="Proteomes" id="UP000319829"/>
    </source>
</evidence>